<dbReference type="InterPro" id="IPR013783">
    <property type="entry name" value="Ig-like_fold"/>
</dbReference>
<evidence type="ECO:0000256" key="10">
    <source>
        <dbReference type="ARBA" id="ARBA00023180"/>
    </source>
</evidence>
<protein>
    <recommendedName>
        <fullName evidence="17">Contactin 1</fullName>
    </recommendedName>
</protein>
<dbReference type="Pfam" id="PF13927">
    <property type="entry name" value="Ig_3"/>
    <property type="match status" value="4"/>
</dbReference>
<dbReference type="SMART" id="SM00408">
    <property type="entry name" value="IGc2"/>
    <property type="match status" value="5"/>
</dbReference>
<evidence type="ECO:0000256" key="5">
    <source>
        <dbReference type="ARBA" id="ARBA00022729"/>
    </source>
</evidence>
<feature type="domain" description="Ig-like" evidence="13">
    <location>
        <begin position="1"/>
        <end position="72"/>
    </location>
</feature>
<feature type="domain" description="Ig-like" evidence="13">
    <location>
        <begin position="354"/>
        <end position="441"/>
    </location>
</feature>
<dbReference type="FunFam" id="2.60.40.10:FF:000052">
    <property type="entry name" value="Contactin 1"/>
    <property type="match status" value="1"/>
</dbReference>
<evidence type="ECO:0000259" key="13">
    <source>
        <dbReference type="PROSITE" id="PS50835"/>
    </source>
</evidence>
<keyword evidence="16" id="KW-1185">Reference proteome</keyword>
<keyword evidence="5" id="KW-0732">Signal</keyword>
<dbReference type="FunFam" id="2.60.40.10:FF:000028">
    <property type="entry name" value="Neuronal cell adhesion molecule"/>
    <property type="match status" value="1"/>
</dbReference>
<dbReference type="PANTHER" id="PTHR44170">
    <property type="entry name" value="PROTEIN SIDEKICK"/>
    <property type="match status" value="1"/>
</dbReference>
<keyword evidence="8" id="KW-0472">Membrane</keyword>
<evidence type="ECO:0000313" key="16">
    <source>
        <dbReference type="Proteomes" id="UP000812440"/>
    </source>
</evidence>
<feature type="domain" description="Ig-like" evidence="13">
    <location>
        <begin position="272"/>
        <end position="348"/>
    </location>
</feature>
<dbReference type="Pfam" id="PF00041">
    <property type="entry name" value="fn3"/>
    <property type="match status" value="2"/>
</dbReference>
<evidence type="ECO:0000256" key="8">
    <source>
        <dbReference type="ARBA" id="ARBA00023136"/>
    </source>
</evidence>
<dbReference type="GO" id="GO:0007411">
    <property type="term" value="P:axon guidance"/>
    <property type="evidence" value="ECO:0007669"/>
    <property type="project" value="TreeGrafter"/>
</dbReference>
<dbReference type="GO" id="GO:0098552">
    <property type="term" value="C:side of membrane"/>
    <property type="evidence" value="ECO:0007669"/>
    <property type="project" value="UniProtKB-KW"/>
</dbReference>
<dbReference type="GO" id="GO:0030424">
    <property type="term" value="C:axon"/>
    <property type="evidence" value="ECO:0007669"/>
    <property type="project" value="TreeGrafter"/>
</dbReference>
<name>A0A8T2J859_9PIPI</name>
<dbReference type="GO" id="GO:0005886">
    <property type="term" value="C:plasma membrane"/>
    <property type="evidence" value="ECO:0007669"/>
    <property type="project" value="UniProtKB-SubCell"/>
</dbReference>
<dbReference type="SUPFAM" id="SSF49265">
    <property type="entry name" value="Fibronectin type III"/>
    <property type="match status" value="2"/>
</dbReference>
<evidence type="ECO:0000256" key="9">
    <source>
        <dbReference type="ARBA" id="ARBA00023157"/>
    </source>
</evidence>
<evidence type="ECO:0000256" key="12">
    <source>
        <dbReference type="ARBA" id="ARBA00023319"/>
    </source>
</evidence>
<evidence type="ECO:0000259" key="14">
    <source>
        <dbReference type="PROSITE" id="PS50853"/>
    </source>
</evidence>
<dbReference type="PROSITE" id="PS50835">
    <property type="entry name" value="IG_LIKE"/>
    <property type="match status" value="6"/>
</dbReference>
<evidence type="ECO:0000256" key="7">
    <source>
        <dbReference type="ARBA" id="ARBA00022889"/>
    </source>
</evidence>
<comment type="caution">
    <text evidence="15">The sequence shown here is derived from an EMBL/GenBank/DDBJ whole genome shotgun (WGS) entry which is preliminary data.</text>
</comment>
<evidence type="ECO:0000256" key="3">
    <source>
        <dbReference type="ARBA" id="ARBA00022475"/>
    </source>
</evidence>
<comment type="similarity">
    <text evidence="2">Belongs to the immunoglobulin superfamily. Contactin family.</text>
</comment>
<dbReference type="SMART" id="SM00409">
    <property type="entry name" value="IG"/>
    <property type="match status" value="5"/>
</dbReference>
<keyword evidence="6" id="KW-0677">Repeat</keyword>
<dbReference type="PROSITE" id="PS50853">
    <property type="entry name" value="FN3"/>
    <property type="match status" value="3"/>
</dbReference>
<dbReference type="InterPro" id="IPR003599">
    <property type="entry name" value="Ig_sub"/>
</dbReference>
<dbReference type="AlphaFoldDB" id="A0A8T2J859"/>
<dbReference type="FunFam" id="2.60.40.10:FF:000044">
    <property type="entry name" value="Contactin 1"/>
    <property type="match status" value="1"/>
</dbReference>
<dbReference type="GO" id="GO:0007420">
    <property type="term" value="P:brain development"/>
    <property type="evidence" value="ECO:0007669"/>
    <property type="project" value="TreeGrafter"/>
</dbReference>
<dbReference type="FunFam" id="2.60.40.10:FF:000004">
    <property type="entry name" value="DCC isoform 1"/>
    <property type="match status" value="2"/>
</dbReference>
<dbReference type="InterPro" id="IPR036179">
    <property type="entry name" value="Ig-like_dom_sf"/>
</dbReference>
<dbReference type="InterPro" id="IPR013098">
    <property type="entry name" value="Ig_I-set"/>
</dbReference>
<comment type="subcellular location">
    <subcellularLocation>
        <location evidence="1">Cell membrane</location>
        <topology evidence="1">Lipid-anchor</topology>
        <topology evidence="1">GPI-anchor</topology>
    </subcellularLocation>
</comment>
<sequence length="960" mass="106698">MNCRARANPPPLYKWRRNNWEIGENELLSDHYSMVGGNLVINNPDKSKDSGKYICIVSNMYGKIWSREATLNFGYLDPFPTDERYEVKVREGAGAVLICDPPPHFPGDLTYHWLLNDFPVFITLDKRRFVSQTNGNLYIAKVEQSDRGNYSCFTYSRSITKSVFSRFIPLLPQSEKTVKRYPADINVKFKETRALKEQNVTLECFALGNPVPVIKWRKIDEAMPTSAEISMSGAVLKISNIQPEDEGSYECEAENIKGKDVHKAYIYVEAQPEWVEYINDTERDIGSDLHWNCVAKGKPVPTIRWLKNGYVYGKGELIKRGLTLEDAGMYQCIAENTHGIIYANAELKILALAPTFEFNPMREKVLAAKGGRVIIECKPKAAPKPKFLWSKGTELLTNNSRVSIWDDGSLEIRNITKHDEGSFTCFVENDRGKANNTATLSVTAATKITLAPSNADVTVGENVTMQCQASHDPTLELTFIWALNGFVIEFGNEDGHYERTIRNDVGSELIIKNTQLKHAGRYTCTAQTIVDNSSASADLVVRGPPGPPGGVRVEEIRDTSVKITWSSGTDNHQPISKYNIQARNILSEDWKDVKTENPNIEGYMEMARVIDLIPWMEYDFRVIATNTLGIGEPSLPSPKIRTEGAAPIVAPADVGGGGGSNQELTVTWVPLSREYHYGDNFGYIVAFKPFNEKEWRKVTVTDPESGRYVHKDETITPSTQFQIKVKAFNSVGEGPYSSTAVIYSAEDVPGERPTAVSSNVLSSSEVSVSWHPVYVKSIEGYQVHYWRIQDKEEAAHRVQVKASDTTTRLEGLLPNTNYNLKVRAFNSAGDGPPSQMAHFLTKKAPPSQKPRITSAVRSGSQFIITWEHVVPLSNESAVNGYKILYRQDGQIDGKLYSTGKHSVELPVPKEGEYVVEVRAHSEGGDGAVALITISGDATGILPTLLGILLPCLSLLACLGF</sequence>
<dbReference type="EMBL" id="JAACNH010000006">
    <property type="protein sequence ID" value="KAG8439767.1"/>
    <property type="molecule type" value="Genomic_DNA"/>
</dbReference>
<keyword evidence="10" id="KW-0325">Glycoprotein</keyword>
<dbReference type="GO" id="GO:0098632">
    <property type="term" value="F:cell-cell adhesion mediator activity"/>
    <property type="evidence" value="ECO:0007669"/>
    <property type="project" value="TreeGrafter"/>
</dbReference>
<evidence type="ECO:0000256" key="2">
    <source>
        <dbReference type="ARBA" id="ARBA00009812"/>
    </source>
</evidence>
<dbReference type="InterPro" id="IPR003598">
    <property type="entry name" value="Ig_sub2"/>
</dbReference>
<keyword evidence="4" id="KW-0336">GPI-anchor</keyword>
<feature type="domain" description="Fibronectin type-III" evidence="14">
    <location>
        <begin position="752"/>
        <end position="844"/>
    </location>
</feature>
<keyword evidence="12" id="KW-0393">Immunoglobulin domain</keyword>
<evidence type="ECO:0000313" key="15">
    <source>
        <dbReference type="EMBL" id="KAG8439767.1"/>
    </source>
</evidence>
<dbReference type="Gene3D" id="2.60.40.10">
    <property type="entry name" value="Immunoglobulins"/>
    <property type="match status" value="10"/>
</dbReference>
<dbReference type="CDD" id="cd05727">
    <property type="entry name" value="Ig2_Contactin-2-like"/>
    <property type="match status" value="1"/>
</dbReference>
<feature type="domain" description="Fibronectin type-III" evidence="14">
    <location>
        <begin position="547"/>
        <end position="645"/>
    </location>
</feature>
<dbReference type="SMART" id="SM00060">
    <property type="entry name" value="FN3"/>
    <property type="match status" value="4"/>
</dbReference>
<feature type="domain" description="Ig-like" evidence="13">
    <location>
        <begin position="78"/>
        <end position="164"/>
    </location>
</feature>
<dbReference type="InterPro" id="IPR007110">
    <property type="entry name" value="Ig-like_dom"/>
</dbReference>
<dbReference type="FunFam" id="2.60.40.10:FF:000005">
    <property type="entry name" value="Neuronal cell adhesion molecule"/>
    <property type="match status" value="1"/>
</dbReference>
<dbReference type="Proteomes" id="UP000812440">
    <property type="component" value="Chromosome 3"/>
</dbReference>
<reference evidence="15" key="1">
    <citation type="thesis" date="2020" institute="ProQuest LLC" country="789 East Eisenhower Parkway, Ann Arbor, MI, USA">
        <title>Comparative Genomics and Chromosome Evolution.</title>
        <authorList>
            <person name="Mudd A.B."/>
        </authorList>
    </citation>
    <scope>NUCLEOTIDE SEQUENCE</scope>
    <source>
        <strain evidence="15">Female2</strain>
        <tissue evidence="15">Blood</tissue>
    </source>
</reference>
<dbReference type="PANTHER" id="PTHR44170:SF10">
    <property type="entry name" value="CONTACTIN-1"/>
    <property type="match status" value="1"/>
</dbReference>
<evidence type="ECO:0000256" key="1">
    <source>
        <dbReference type="ARBA" id="ARBA00004609"/>
    </source>
</evidence>
<keyword evidence="7" id="KW-0130">Cell adhesion</keyword>
<proteinExistence type="inferred from homology"/>
<feature type="domain" description="Ig-like" evidence="13">
    <location>
        <begin position="182"/>
        <end position="262"/>
    </location>
</feature>
<feature type="domain" description="Ig-like" evidence="13">
    <location>
        <begin position="446"/>
        <end position="542"/>
    </location>
</feature>
<dbReference type="InterPro" id="IPR003961">
    <property type="entry name" value="FN3_dom"/>
</dbReference>
<accession>A0A8T2J859</accession>
<evidence type="ECO:0000256" key="4">
    <source>
        <dbReference type="ARBA" id="ARBA00022622"/>
    </source>
</evidence>
<organism evidence="15 16">
    <name type="scientific">Hymenochirus boettgeri</name>
    <name type="common">Congo dwarf clawed frog</name>
    <dbReference type="NCBI Taxonomy" id="247094"/>
    <lineage>
        <taxon>Eukaryota</taxon>
        <taxon>Metazoa</taxon>
        <taxon>Chordata</taxon>
        <taxon>Craniata</taxon>
        <taxon>Vertebrata</taxon>
        <taxon>Euteleostomi</taxon>
        <taxon>Amphibia</taxon>
        <taxon>Batrachia</taxon>
        <taxon>Anura</taxon>
        <taxon>Pipoidea</taxon>
        <taxon>Pipidae</taxon>
        <taxon>Pipinae</taxon>
        <taxon>Hymenochirus</taxon>
    </lineage>
</organism>
<dbReference type="SUPFAM" id="SSF48726">
    <property type="entry name" value="Immunoglobulin"/>
    <property type="match status" value="6"/>
</dbReference>
<dbReference type="OrthoDB" id="6138780at2759"/>
<dbReference type="CDD" id="cd00063">
    <property type="entry name" value="FN3"/>
    <property type="match status" value="4"/>
</dbReference>
<evidence type="ECO:0000256" key="11">
    <source>
        <dbReference type="ARBA" id="ARBA00023288"/>
    </source>
</evidence>
<dbReference type="FunFam" id="2.60.40.10:FF:000064">
    <property type="entry name" value="Contactin 1"/>
    <property type="match status" value="1"/>
</dbReference>
<keyword evidence="9" id="KW-1015">Disulfide bond</keyword>
<evidence type="ECO:0000256" key="6">
    <source>
        <dbReference type="ARBA" id="ARBA00022737"/>
    </source>
</evidence>
<keyword evidence="3" id="KW-1003">Cell membrane</keyword>
<feature type="domain" description="Fibronectin type-III" evidence="14">
    <location>
        <begin position="650"/>
        <end position="747"/>
    </location>
</feature>
<dbReference type="FunFam" id="2.60.40.10:FF:000054">
    <property type="entry name" value="Contactin 1"/>
    <property type="match status" value="1"/>
</dbReference>
<dbReference type="FunFam" id="2.60.40.10:FF:000035">
    <property type="entry name" value="Contactin 1"/>
    <property type="match status" value="1"/>
</dbReference>
<keyword evidence="11" id="KW-0449">Lipoprotein</keyword>
<gene>
    <name evidence="15" type="ORF">GDO86_005800</name>
</gene>
<dbReference type="FunFam" id="2.60.40.10:FF:000047">
    <property type="entry name" value="Contactin 1"/>
    <property type="match status" value="1"/>
</dbReference>
<dbReference type="Pfam" id="PF07679">
    <property type="entry name" value="I-set"/>
    <property type="match status" value="1"/>
</dbReference>
<dbReference type="InterPro" id="IPR036116">
    <property type="entry name" value="FN3_sf"/>
</dbReference>
<dbReference type="InterPro" id="IPR047102">
    <property type="entry name" value="Contactin-1_2_Ig1"/>
</dbReference>
<evidence type="ECO:0008006" key="17">
    <source>
        <dbReference type="Google" id="ProtNLM"/>
    </source>
</evidence>